<evidence type="ECO:0000313" key="2">
    <source>
        <dbReference type="EMBL" id="MBB5845012.1"/>
    </source>
</evidence>
<proteinExistence type="predicted"/>
<keyword evidence="1" id="KW-0812">Transmembrane</keyword>
<organism evidence="2 3">
    <name type="scientific">Conyzicola lurida</name>
    <dbReference type="NCBI Taxonomy" id="1172621"/>
    <lineage>
        <taxon>Bacteria</taxon>
        <taxon>Bacillati</taxon>
        <taxon>Actinomycetota</taxon>
        <taxon>Actinomycetes</taxon>
        <taxon>Micrococcales</taxon>
        <taxon>Microbacteriaceae</taxon>
        <taxon>Conyzicola</taxon>
    </lineage>
</organism>
<keyword evidence="1" id="KW-0472">Membrane</keyword>
<comment type="caution">
    <text evidence="2">The sequence shown here is derived from an EMBL/GenBank/DDBJ whole genome shotgun (WGS) entry which is preliminary data.</text>
</comment>
<protein>
    <submittedName>
        <fullName evidence="2">Uncharacterized protein</fullName>
    </submittedName>
</protein>
<dbReference type="AlphaFoldDB" id="A0A841ASU1"/>
<gene>
    <name evidence="2" type="ORF">HD599_003335</name>
</gene>
<name>A0A841ASU1_9MICO</name>
<dbReference type="EMBL" id="JACHMJ010000001">
    <property type="protein sequence ID" value="MBB5845012.1"/>
    <property type="molecule type" value="Genomic_DNA"/>
</dbReference>
<dbReference type="Proteomes" id="UP000536685">
    <property type="component" value="Unassembled WGS sequence"/>
</dbReference>
<keyword evidence="1" id="KW-1133">Transmembrane helix</keyword>
<evidence type="ECO:0000313" key="3">
    <source>
        <dbReference type="Proteomes" id="UP000536685"/>
    </source>
</evidence>
<keyword evidence="3" id="KW-1185">Reference proteome</keyword>
<sequence length="242" mass="27350">MNELVLILIGAVVGAPITLFLEWVIRGGVRRLQSRWKRWVESGPADDMQHPVLITREDEDSLIRVTNYGTTTYRGIRLSRKRDTIGISPWSAENIASVSIPDLKPGHSHAFDRSALGLTEAVLDSPAPYIGGIDAYAFHVRLDFSFANPSALRRQFKRTYDWWDYIEPINIVGDRPLQHAVEQLVESAYRYTSYTVPARLRAKVLAMSDSDATKAINAPRDRGATLSFLDEFIKWDASEEET</sequence>
<evidence type="ECO:0000256" key="1">
    <source>
        <dbReference type="SAM" id="Phobius"/>
    </source>
</evidence>
<reference evidence="2 3" key="1">
    <citation type="submission" date="2020-08" db="EMBL/GenBank/DDBJ databases">
        <title>Sequencing the genomes of 1000 actinobacteria strains.</title>
        <authorList>
            <person name="Klenk H.-P."/>
        </authorList>
    </citation>
    <scope>NUCLEOTIDE SEQUENCE [LARGE SCALE GENOMIC DNA]</scope>
    <source>
        <strain evidence="2 3">DSM 105784</strain>
    </source>
</reference>
<accession>A0A841ASU1</accession>
<feature type="transmembrane region" description="Helical" evidence="1">
    <location>
        <begin position="6"/>
        <end position="25"/>
    </location>
</feature>
<dbReference type="RefSeq" id="WP_184239747.1">
    <property type="nucleotide sequence ID" value="NZ_JACHMJ010000001.1"/>
</dbReference>